<dbReference type="Gene3D" id="2.40.10.10">
    <property type="entry name" value="Trypsin-like serine proteases"/>
    <property type="match status" value="2"/>
</dbReference>
<keyword evidence="2" id="KW-1185">Reference proteome</keyword>
<dbReference type="EMBL" id="WMBQ01000001">
    <property type="protein sequence ID" value="MTD94360.1"/>
    <property type="molecule type" value="Genomic_DNA"/>
</dbReference>
<evidence type="ECO:0008006" key="3">
    <source>
        <dbReference type="Google" id="ProtNLM"/>
    </source>
</evidence>
<dbReference type="Proteomes" id="UP000440694">
    <property type="component" value="Unassembled WGS sequence"/>
</dbReference>
<dbReference type="InterPro" id="IPR009003">
    <property type="entry name" value="Peptidase_S1_PA"/>
</dbReference>
<dbReference type="SUPFAM" id="SSF50494">
    <property type="entry name" value="Trypsin-like serine proteases"/>
    <property type="match status" value="1"/>
</dbReference>
<dbReference type="AlphaFoldDB" id="A0A6I3KK94"/>
<organism evidence="1 2">
    <name type="scientific">Hyphomicrobium album</name>
    <dbReference type="NCBI Taxonomy" id="2665159"/>
    <lineage>
        <taxon>Bacteria</taxon>
        <taxon>Pseudomonadati</taxon>
        <taxon>Pseudomonadota</taxon>
        <taxon>Alphaproteobacteria</taxon>
        <taxon>Hyphomicrobiales</taxon>
        <taxon>Hyphomicrobiaceae</taxon>
        <taxon>Hyphomicrobium</taxon>
    </lineage>
</organism>
<comment type="caution">
    <text evidence="1">The sequence shown here is derived from an EMBL/GenBank/DDBJ whole genome shotgun (WGS) entry which is preliminary data.</text>
</comment>
<gene>
    <name evidence="1" type="ORF">GIW81_08435</name>
</gene>
<reference evidence="1 2" key="1">
    <citation type="submission" date="2019-11" db="EMBL/GenBank/DDBJ databases">
        <title>Identification of a novel strain.</title>
        <authorList>
            <person name="Xu Q."/>
            <person name="Wang G."/>
        </authorList>
    </citation>
    <scope>NUCLEOTIDE SEQUENCE [LARGE SCALE GENOMIC DNA]</scope>
    <source>
        <strain evidence="2">xq</strain>
    </source>
</reference>
<proteinExistence type="predicted"/>
<name>A0A6I3KK94_9HYPH</name>
<evidence type="ECO:0000313" key="1">
    <source>
        <dbReference type="EMBL" id="MTD94360.1"/>
    </source>
</evidence>
<evidence type="ECO:0000313" key="2">
    <source>
        <dbReference type="Proteomes" id="UP000440694"/>
    </source>
</evidence>
<sequence>MKLAEAQSLKESILDGYYSKVIGTDSGVRTQSALPIERPERRIAVGLSRIKGGYRVEIRIHREGGAAESLTKALKAKHGSAINVAVIQRLEIAPINAIRRLLGQRQGRPPRAASGIRPIELGLSIGHPDGGPGTLGAIVEVKGKGDAILSNAHVFAPSSEAKSKDPIYQPGREGRPLALRTRVGALLDFTALSKTGANSVDAAVALIDEGIEHTRNVVPPYLSCDCAGKPIRGVVSALSLMEGTKLAKLGRTTGYTEGALTAQSVDDVTILYHGVGNLRFDNVLEVTWPSLKKPFSEPGDSGALVFDPGTMKAVGLHFAGGVLLRDNKEVGVSYACDIRQVLDSLECTLVK</sequence>
<protein>
    <recommendedName>
        <fullName evidence="3">Trypsin-like peptidase domain-containing protein</fullName>
    </recommendedName>
</protein>
<dbReference type="InterPro" id="IPR043504">
    <property type="entry name" value="Peptidase_S1_PA_chymotrypsin"/>
</dbReference>
<dbReference type="RefSeq" id="WP_154738793.1">
    <property type="nucleotide sequence ID" value="NZ_WMBQ01000001.1"/>
</dbReference>
<accession>A0A6I3KK94</accession>